<evidence type="ECO:0000256" key="5">
    <source>
        <dbReference type="ARBA" id="ARBA00022917"/>
    </source>
</evidence>
<protein>
    <submittedName>
        <fullName evidence="8">Aspartyl-tRNA synthetase</fullName>
    </submittedName>
</protein>
<dbReference type="InterPro" id="IPR006195">
    <property type="entry name" value="aa-tRNA-synth_II"/>
</dbReference>
<evidence type="ECO:0000256" key="2">
    <source>
        <dbReference type="ARBA" id="ARBA00022598"/>
    </source>
</evidence>
<evidence type="ECO:0000313" key="8">
    <source>
        <dbReference type="EMBL" id="CBK24377.2"/>
    </source>
</evidence>
<dbReference type="InterPro" id="IPR002312">
    <property type="entry name" value="Asp/Asn-tRNA-synth_IIb"/>
</dbReference>
<dbReference type="Gene3D" id="3.30.930.10">
    <property type="entry name" value="Bira Bifunctional Protein, Domain 2"/>
    <property type="match status" value="1"/>
</dbReference>
<sequence length="680" mass="77080">MLARRAYFSLKFSSRLFRSLSSKADAFDLSLDSAKWPSPLRSCSCNSLTKKNINEFVTLSGWVDSVRIMKDSVFIILRDGEGQTQTLFDCDKEVESLLKKIPMESVVCVEGNVIARPSDAINARMNTGEIEVKGKKLYLLNQAVDLPFPYHGKLPKDEVLSKYRHLTLRHPEYQNEIRFRSEFLHSLRLSLHSHHFTEVETPLLTRSSPEGAHEFYVPSALIPRGGFALSQSPQQYKQILMASGIDRYFQIARCFRNESGRKDRQLEFTQLDIEMAYITDLSEIQSTIQNLLLSTFQTAGISNPVSFRSLSYDACLSEFGSDKPDLRIPFRITSISDDLQKIRVLRFPRLAPLVSASKLKQLLKSLEEGQFQKSRVIRVGASKLVDVEKIQSQLSGLQNNELILVGVERRENEENANGYQIESLLGLLRTKLYELGQQGKIYAPFPALTDSKVPIEFLWVENFPLFEFDQQGRIKSTHHPFTSPLELISANSMRELKDPAKWTRLKSKSCDLVLNGNEVGGGSLRIHDFDLQKTILTDVLKISSPDVFHHLLNALKQGCPPHGGFAIGLDRLLSLLRGKASIRDVIAFPKSITGSDPLTSAPTAISDSQWKEVGMFLVCSIKHAKRSFFVSRLHRYHRRCAQRAQNPHSRRTPRQGLPGRWLLAALLDGYMRRLLCSLCR</sequence>
<dbReference type="InterPro" id="IPR047089">
    <property type="entry name" value="Asp-tRNA-ligase_1_N"/>
</dbReference>
<keyword evidence="9" id="KW-1185">Reference proteome</keyword>
<dbReference type="SUPFAM" id="SSF50249">
    <property type="entry name" value="Nucleic acid-binding proteins"/>
    <property type="match status" value="1"/>
</dbReference>
<dbReference type="InterPro" id="IPR012340">
    <property type="entry name" value="NA-bd_OB-fold"/>
</dbReference>
<dbReference type="SUPFAM" id="SSF55681">
    <property type="entry name" value="Class II aaRS and biotin synthetases"/>
    <property type="match status" value="1"/>
</dbReference>
<name>D8M8I8_BLAHO</name>
<dbReference type="InterPro" id="IPR004524">
    <property type="entry name" value="Asp-tRNA-ligase_1"/>
</dbReference>
<feature type="domain" description="Aminoacyl-transfer RNA synthetases class-II family profile" evidence="7">
    <location>
        <begin position="177"/>
        <end position="589"/>
    </location>
</feature>
<dbReference type="Proteomes" id="UP000008312">
    <property type="component" value="Unassembled WGS sequence"/>
</dbReference>
<reference evidence="8" key="1">
    <citation type="submission" date="2010-02" db="EMBL/GenBank/DDBJ databases">
        <title>Sequencing and annotation of the Blastocystis hominis genome.</title>
        <authorList>
            <person name="Wincker P."/>
        </authorList>
    </citation>
    <scope>NUCLEOTIDE SEQUENCE</scope>
    <source>
        <strain evidence="8">Singapore isolate B</strain>
    </source>
</reference>
<dbReference type="InterPro" id="IPR004365">
    <property type="entry name" value="NA-bd_OB_tRNA"/>
</dbReference>
<gene>
    <name evidence="8" type="ORF">GSBLH_T00004119001</name>
</gene>
<keyword evidence="2" id="KW-0436">Ligase</keyword>
<dbReference type="EMBL" id="FN668683">
    <property type="protein sequence ID" value="CBK24377.2"/>
    <property type="molecule type" value="Genomic_DNA"/>
</dbReference>
<evidence type="ECO:0000256" key="6">
    <source>
        <dbReference type="ARBA" id="ARBA00023146"/>
    </source>
</evidence>
<dbReference type="HAMAP" id="MF_00044">
    <property type="entry name" value="Asp_tRNA_synth_type1"/>
    <property type="match status" value="1"/>
</dbReference>
<dbReference type="RefSeq" id="XP_012898425.1">
    <property type="nucleotide sequence ID" value="XM_013042971.1"/>
</dbReference>
<dbReference type="PROSITE" id="PS50862">
    <property type="entry name" value="AA_TRNA_LIGASE_II"/>
    <property type="match status" value="1"/>
</dbReference>
<dbReference type="Pfam" id="PF01336">
    <property type="entry name" value="tRNA_anti-codon"/>
    <property type="match status" value="1"/>
</dbReference>
<dbReference type="NCBIfam" id="NF001750">
    <property type="entry name" value="PRK00476.1"/>
    <property type="match status" value="1"/>
</dbReference>
<dbReference type="Gene3D" id="2.40.50.140">
    <property type="entry name" value="Nucleic acid-binding proteins"/>
    <property type="match status" value="1"/>
</dbReference>
<keyword evidence="3" id="KW-0547">Nucleotide-binding</keyword>
<dbReference type="GO" id="GO:0006422">
    <property type="term" value="P:aspartyl-tRNA aminoacylation"/>
    <property type="evidence" value="ECO:0007669"/>
    <property type="project" value="TreeGrafter"/>
</dbReference>
<dbReference type="PANTHER" id="PTHR22594:SF5">
    <property type="entry name" value="ASPARTATE--TRNA LIGASE, MITOCHONDRIAL"/>
    <property type="match status" value="1"/>
</dbReference>
<dbReference type="NCBIfam" id="TIGR00459">
    <property type="entry name" value="aspS_bact"/>
    <property type="match status" value="1"/>
</dbReference>
<evidence type="ECO:0000313" key="9">
    <source>
        <dbReference type="Proteomes" id="UP000008312"/>
    </source>
</evidence>
<dbReference type="GeneID" id="24921163"/>
<dbReference type="GO" id="GO:0003676">
    <property type="term" value="F:nucleic acid binding"/>
    <property type="evidence" value="ECO:0007669"/>
    <property type="project" value="InterPro"/>
</dbReference>
<keyword evidence="4" id="KW-0067">ATP-binding</keyword>
<dbReference type="InParanoid" id="D8M8I8"/>
<proteinExistence type="inferred from homology"/>
<comment type="similarity">
    <text evidence="1">Belongs to the class-II aminoacyl-tRNA synthetase family. Type 1 subfamily.</text>
</comment>
<evidence type="ECO:0000256" key="1">
    <source>
        <dbReference type="ARBA" id="ARBA00006303"/>
    </source>
</evidence>
<dbReference type="OrthoDB" id="439710at2759"/>
<organism evidence="8">
    <name type="scientific">Blastocystis hominis</name>
    <dbReference type="NCBI Taxonomy" id="12968"/>
    <lineage>
        <taxon>Eukaryota</taxon>
        <taxon>Sar</taxon>
        <taxon>Stramenopiles</taxon>
        <taxon>Bigyra</taxon>
        <taxon>Opalozoa</taxon>
        <taxon>Opalinata</taxon>
        <taxon>Blastocystidae</taxon>
        <taxon>Blastocystis</taxon>
    </lineage>
</organism>
<dbReference type="InterPro" id="IPR004364">
    <property type="entry name" value="Aa-tRNA-synt_II"/>
</dbReference>
<dbReference type="InterPro" id="IPR045864">
    <property type="entry name" value="aa-tRNA-synth_II/BPL/LPL"/>
</dbReference>
<dbReference type="OMA" id="LCGWVDR"/>
<evidence type="ECO:0000256" key="4">
    <source>
        <dbReference type="ARBA" id="ARBA00022840"/>
    </source>
</evidence>
<dbReference type="PANTHER" id="PTHR22594">
    <property type="entry name" value="ASPARTYL/LYSYL-TRNA SYNTHETASE"/>
    <property type="match status" value="1"/>
</dbReference>
<keyword evidence="5" id="KW-0648">Protein biosynthesis</keyword>
<dbReference type="InterPro" id="IPR004115">
    <property type="entry name" value="GAD-like_sf"/>
</dbReference>
<dbReference type="GO" id="GO:0004815">
    <property type="term" value="F:aspartate-tRNA ligase activity"/>
    <property type="evidence" value="ECO:0007669"/>
    <property type="project" value="TreeGrafter"/>
</dbReference>
<dbReference type="PRINTS" id="PR01042">
    <property type="entry name" value="TRNASYNTHASP"/>
</dbReference>
<dbReference type="Gene3D" id="3.30.1360.30">
    <property type="entry name" value="GAD-like domain"/>
    <property type="match status" value="1"/>
</dbReference>
<dbReference type="AlphaFoldDB" id="D8M8I8"/>
<dbReference type="CDD" id="cd04317">
    <property type="entry name" value="EcAspRS_like_N"/>
    <property type="match status" value="1"/>
</dbReference>
<keyword evidence="6 8" id="KW-0030">Aminoacyl-tRNA synthetase</keyword>
<dbReference type="GO" id="GO:0005524">
    <property type="term" value="F:ATP binding"/>
    <property type="evidence" value="ECO:0007669"/>
    <property type="project" value="UniProtKB-KW"/>
</dbReference>
<evidence type="ECO:0000256" key="3">
    <source>
        <dbReference type="ARBA" id="ARBA00022741"/>
    </source>
</evidence>
<dbReference type="GO" id="GO:0005739">
    <property type="term" value="C:mitochondrion"/>
    <property type="evidence" value="ECO:0007669"/>
    <property type="project" value="TreeGrafter"/>
</dbReference>
<evidence type="ECO:0000259" key="7">
    <source>
        <dbReference type="PROSITE" id="PS50862"/>
    </source>
</evidence>
<dbReference type="Pfam" id="PF00152">
    <property type="entry name" value="tRNA-synt_2"/>
    <property type="match status" value="1"/>
</dbReference>
<accession>D8M8I8</accession>